<keyword evidence="1" id="KW-0479">Metal-binding</keyword>
<dbReference type="Gene3D" id="3.30.70.2330">
    <property type="match status" value="1"/>
</dbReference>
<keyword evidence="2" id="KW-0378">Hydrolase</keyword>
<comment type="caution">
    <text evidence="4">The sequence shown here is derived from an EMBL/GenBank/DDBJ whole genome shotgun (WGS) entry which is preliminary data.</text>
</comment>
<evidence type="ECO:0000259" key="3">
    <source>
        <dbReference type="SMART" id="SM00910"/>
    </source>
</evidence>
<evidence type="ECO:0000313" key="5">
    <source>
        <dbReference type="Proteomes" id="UP000295064"/>
    </source>
</evidence>
<dbReference type="AlphaFoldDB" id="A0A4R6LMI6"/>
<dbReference type="GO" id="GO:0003676">
    <property type="term" value="F:nucleic acid binding"/>
    <property type="evidence" value="ECO:0007669"/>
    <property type="project" value="InterPro"/>
</dbReference>
<dbReference type="GO" id="GO:0008270">
    <property type="term" value="F:zinc ion binding"/>
    <property type="evidence" value="ECO:0007669"/>
    <property type="project" value="InterPro"/>
</dbReference>
<accession>A0A4R6LMI6</accession>
<reference evidence="4 5" key="1">
    <citation type="submission" date="2019-03" db="EMBL/GenBank/DDBJ databases">
        <title>Subsurface microbial communities from deep shales in Ohio and West Virginia, USA.</title>
        <authorList>
            <person name="Wrighton K."/>
        </authorList>
    </citation>
    <scope>NUCLEOTIDE SEQUENCE [LARGE SCALE GENOMIC DNA]</scope>
    <source>
        <strain evidence="4 5">MA284_T2</strain>
    </source>
</reference>
<name>A0A4R6LMI6_9FIRM</name>
<dbReference type="OrthoDB" id="1650885at2"/>
<dbReference type="InterPro" id="IPR014905">
    <property type="entry name" value="HIRAN"/>
</dbReference>
<sequence>MDITNRINRLEKYEKKYDIELNSLFAKLIKDKMKDSYILILNGEIHSLEKDTLDGRIKINFKVYDQENNLMGKFKRIYAMENFFKIKVFHVLMTLKSKPSIIRIYPEKIYPTQKFYAPKNKFKFNNNIIKTKVVGITFNNRENKIRNLNYNDSIFLKRDYENEYDNNAIKVVSKIGDILGYLPKELAFKLAPKFDKKQSFEAKIYELPKDDNNITFKIEIYNKKG</sequence>
<evidence type="ECO:0000256" key="2">
    <source>
        <dbReference type="ARBA" id="ARBA00022801"/>
    </source>
</evidence>
<dbReference type="SMART" id="SM00910">
    <property type="entry name" value="HIRAN"/>
    <property type="match status" value="1"/>
</dbReference>
<proteinExistence type="predicted"/>
<dbReference type="Proteomes" id="UP000295064">
    <property type="component" value="Unassembled WGS sequence"/>
</dbReference>
<dbReference type="EMBL" id="SNWX01000014">
    <property type="protein sequence ID" value="TDO86459.1"/>
    <property type="molecule type" value="Genomic_DNA"/>
</dbReference>
<dbReference type="Pfam" id="PF08797">
    <property type="entry name" value="HIRAN"/>
    <property type="match status" value="1"/>
</dbReference>
<evidence type="ECO:0000313" key="4">
    <source>
        <dbReference type="EMBL" id="TDO86459.1"/>
    </source>
</evidence>
<dbReference type="RefSeq" id="WP_114489372.1">
    <property type="nucleotide sequence ID" value="NZ_SNWX01000014.1"/>
</dbReference>
<evidence type="ECO:0000256" key="1">
    <source>
        <dbReference type="ARBA" id="ARBA00022723"/>
    </source>
</evidence>
<gene>
    <name evidence="4" type="ORF">DFR79_11431</name>
</gene>
<organism evidence="4 5">
    <name type="scientific">Halanaerobium saccharolyticum</name>
    <dbReference type="NCBI Taxonomy" id="43595"/>
    <lineage>
        <taxon>Bacteria</taxon>
        <taxon>Bacillati</taxon>
        <taxon>Bacillota</taxon>
        <taxon>Clostridia</taxon>
        <taxon>Halanaerobiales</taxon>
        <taxon>Halanaerobiaceae</taxon>
        <taxon>Halanaerobium</taxon>
    </lineage>
</organism>
<protein>
    <submittedName>
        <fullName evidence="4">HIRAN domain-containing protein</fullName>
    </submittedName>
</protein>
<feature type="domain" description="HIRAN" evidence="3">
    <location>
        <begin position="126"/>
        <end position="224"/>
    </location>
</feature>
<dbReference type="GO" id="GO:0016818">
    <property type="term" value="F:hydrolase activity, acting on acid anhydrides, in phosphorus-containing anhydrides"/>
    <property type="evidence" value="ECO:0007669"/>
    <property type="project" value="InterPro"/>
</dbReference>